<dbReference type="InterPro" id="IPR005467">
    <property type="entry name" value="His_kinase_dom"/>
</dbReference>
<dbReference type="Pfam" id="PF00072">
    <property type="entry name" value="Response_reg"/>
    <property type="match status" value="1"/>
</dbReference>
<protein>
    <recommendedName>
        <fullName evidence="2">histidine kinase</fullName>
        <ecNumber evidence="2">2.7.13.3</ecNumber>
    </recommendedName>
</protein>
<organism evidence="9">
    <name type="scientific">hydrothermal vent metagenome</name>
    <dbReference type="NCBI Taxonomy" id="652676"/>
    <lineage>
        <taxon>unclassified sequences</taxon>
        <taxon>metagenomes</taxon>
        <taxon>ecological metagenomes</taxon>
    </lineage>
</organism>
<dbReference type="InterPro" id="IPR004358">
    <property type="entry name" value="Sig_transdc_His_kin-like_C"/>
</dbReference>
<dbReference type="Pfam" id="PF02518">
    <property type="entry name" value="HATPase_c"/>
    <property type="match status" value="1"/>
</dbReference>
<dbReference type="InterPro" id="IPR003594">
    <property type="entry name" value="HATPase_dom"/>
</dbReference>
<dbReference type="PANTHER" id="PTHR43047">
    <property type="entry name" value="TWO-COMPONENT HISTIDINE PROTEIN KINASE"/>
    <property type="match status" value="1"/>
</dbReference>
<evidence type="ECO:0000256" key="4">
    <source>
        <dbReference type="ARBA" id="ARBA00022679"/>
    </source>
</evidence>
<dbReference type="CDD" id="cd00082">
    <property type="entry name" value="HisKA"/>
    <property type="match status" value="1"/>
</dbReference>
<keyword evidence="6" id="KW-0472">Membrane</keyword>
<dbReference type="Gene3D" id="3.40.50.2300">
    <property type="match status" value="1"/>
</dbReference>
<dbReference type="SUPFAM" id="SSF47384">
    <property type="entry name" value="Homodimeric domain of signal transducing histidine kinase"/>
    <property type="match status" value="1"/>
</dbReference>
<keyword evidence="6" id="KW-1133">Transmembrane helix</keyword>
<name>A0A3B0XS96_9ZZZZ</name>
<keyword evidence="3" id="KW-0597">Phosphoprotein</keyword>
<dbReference type="PROSITE" id="PS50109">
    <property type="entry name" value="HIS_KIN"/>
    <property type="match status" value="1"/>
</dbReference>
<dbReference type="InterPro" id="IPR036890">
    <property type="entry name" value="HATPase_C_sf"/>
</dbReference>
<dbReference type="Gene3D" id="1.10.287.130">
    <property type="match status" value="1"/>
</dbReference>
<dbReference type="Gene3D" id="3.30.565.10">
    <property type="entry name" value="Histidine kinase-like ATPase, C-terminal domain"/>
    <property type="match status" value="1"/>
</dbReference>
<evidence type="ECO:0000256" key="2">
    <source>
        <dbReference type="ARBA" id="ARBA00012438"/>
    </source>
</evidence>
<keyword evidence="5" id="KW-0418">Kinase</keyword>
<keyword evidence="4" id="KW-0808">Transferase</keyword>
<dbReference type="InterPro" id="IPR036097">
    <property type="entry name" value="HisK_dim/P_sf"/>
</dbReference>
<dbReference type="GO" id="GO:0009927">
    <property type="term" value="F:histidine phosphotransfer kinase activity"/>
    <property type="evidence" value="ECO:0007669"/>
    <property type="project" value="TreeGrafter"/>
</dbReference>
<evidence type="ECO:0000256" key="1">
    <source>
        <dbReference type="ARBA" id="ARBA00000085"/>
    </source>
</evidence>
<dbReference type="SMART" id="SM00448">
    <property type="entry name" value="REC"/>
    <property type="match status" value="1"/>
</dbReference>
<dbReference type="SUPFAM" id="SSF52172">
    <property type="entry name" value="CheY-like"/>
    <property type="match status" value="1"/>
</dbReference>
<gene>
    <name evidence="9" type="ORF">MNBD_GAMMA08-643</name>
</gene>
<proteinExistence type="predicted"/>
<dbReference type="SUPFAM" id="SSF55874">
    <property type="entry name" value="ATPase domain of HSP90 chaperone/DNA topoisomerase II/histidine kinase"/>
    <property type="match status" value="1"/>
</dbReference>
<feature type="transmembrane region" description="Helical" evidence="6">
    <location>
        <begin position="43"/>
        <end position="64"/>
    </location>
</feature>
<dbReference type="InterPro" id="IPR003661">
    <property type="entry name" value="HisK_dim/P_dom"/>
</dbReference>
<feature type="transmembrane region" description="Helical" evidence="6">
    <location>
        <begin position="20"/>
        <end position="37"/>
    </location>
</feature>
<sequence>MKSLQQQITTEQLRAVYKQLPTIVSAVAGAAILIYILKDEQPRNLLIIWLGLVFINCIAAALLYRHYIKNKKTNAPQQTWKIFNWGVLFCAFTFFTGMVWGSIGVIFYNASIEYKLFIVVWLWALSAGIVSLLVAYKPAFYSMILPLLTPLIIQLATDNNSFYHGISAATFLWMLSLMYFYHGNHKIFLEAISLRFHNAELARNLAIKNSEAKNAILAKSQFLAAASHDLRQPLHAQSLFLAELDQYVDNKTGRRILGGLESSIYAMRKLLNAILDISKLDAGTITATKNTFSISTVFINLQAEFKSLADEKNITLRIQNCSLFIYTDPILLERILRNLMANAIRYTHKGKVLVGCRRHTDSVSIHVIDTGIGIANDKLNDIFIPFLQLGNPERDREKGLGLGLSIVQRTADLLGHDINLISIQNKGTSVSIDVPLSNNFPKIKHQPSSITNTKNISGKRILIIDDDTDVRTAMAGLLKSWGCKPLAFKNLHDALKHANQNKKNIDAILSDFNLSENTSGIIAIAELRKKHNANIPAALITGDTSIEKLLEAKNSHHPIIHKPVLANELHALISKLVE</sequence>
<dbReference type="SMART" id="SM00387">
    <property type="entry name" value="HATPase_c"/>
    <property type="match status" value="1"/>
</dbReference>
<dbReference type="PROSITE" id="PS50110">
    <property type="entry name" value="RESPONSE_REGULATORY"/>
    <property type="match status" value="1"/>
</dbReference>
<evidence type="ECO:0000259" key="7">
    <source>
        <dbReference type="PROSITE" id="PS50109"/>
    </source>
</evidence>
<reference evidence="9" key="1">
    <citation type="submission" date="2018-06" db="EMBL/GenBank/DDBJ databases">
        <authorList>
            <person name="Zhirakovskaya E."/>
        </authorList>
    </citation>
    <scope>NUCLEOTIDE SEQUENCE</scope>
</reference>
<dbReference type="PRINTS" id="PR00344">
    <property type="entry name" value="BCTRLSENSOR"/>
</dbReference>
<dbReference type="EMBL" id="UOFH01000066">
    <property type="protein sequence ID" value="VAW59246.1"/>
    <property type="molecule type" value="Genomic_DNA"/>
</dbReference>
<evidence type="ECO:0000256" key="3">
    <source>
        <dbReference type="ARBA" id="ARBA00022553"/>
    </source>
</evidence>
<evidence type="ECO:0000256" key="6">
    <source>
        <dbReference type="SAM" id="Phobius"/>
    </source>
</evidence>
<dbReference type="SMART" id="SM00388">
    <property type="entry name" value="HisKA"/>
    <property type="match status" value="1"/>
</dbReference>
<feature type="domain" description="Response regulatory" evidence="8">
    <location>
        <begin position="460"/>
        <end position="577"/>
    </location>
</feature>
<dbReference type="GO" id="GO:0005886">
    <property type="term" value="C:plasma membrane"/>
    <property type="evidence" value="ECO:0007669"/>
    <property type="project" value="TreeGrafter"/>
</dbReference>
<feature type="transmembrane region" description="Helical" evidence="6">
    <location>
        <begin position="85"/>
        <end position="108"/>
    </location>
</feature>
<comment type="catalytic activity">
    <reaction evidence="1">
        <text>ATP + protein L-histidine = ADP + protein N-phospho-L-histidine.</text>
        <dbReference type="EC" id="2.7.13.3"/>
    </reaction>
</comment>
<dbReference type="InterPro" id="IPR011006">
    <property type="entry name" value="CheY-like_superfamily"/>
</dbReference>
<dbReference type="EC" id="2.7.13.3" evidence="2"/>
<accession>A0A3B0XS96</accession>
<keyword evidence="6" id="KW-0812">Transmembrane</keyword>
<dbReference type="GO" id="GO:0000155">
    <property type="term" value="F:phosphorelay sensor kinase activity"/>
    <property type="evidence" value="ECO:0007669"/>
    <property type="project" value="InterPro"/>
</dbReference>
<feature type="transmembrane region" description="Helical" evidence="6">
    <location>
        <begin position="162"/>
        <end position="181"/>
    </location>
</feature>
<evidence type="ECO:0000313" key="9">
    <source>
        <dbReference type="EMBL" id="VAW59246.1"/>
    </source>
</evidence>
<dbReference type="Pfam" id="PF00512">
    <property type="entry name" value="HisKA"/>
    <property type="match status" value="1"/>
</dbReference>
<dbReference type="PANTHER" id="PTHR43047:SF9">
    <property type="entry name" value="HISTIDINE KINASE"/>
    <property type="match status" value="1"/>
</dbReference>
<dbReference type="InterPro" id="IPR001789">
    <property type="entry name" value="Sig_transdc_resp-reg_receiver"/>
</dbReference>
<feature type="transmembrane region" description="Helical" evidence="6">
    <location>
        <begin position="114"/>
        <end position="134"/>
    </location>
</feature>
<feature type="domain" description="Histidine kinase" evidence="7">
    <location>
        <begin position="225"/>
        <end position="438"/>
    </location>
</feature>
<dbReference type="AlphaFoldDB" id="A0A3B0XS96"/>
<evidence type="ECO:0000256" key="5">
    <source>
        <dbReference type="ARBA" id="ARBA00022777"/>
    </source>
</evidence>
<evidence type="ECO:0000259" key="8">
    <source>
        <dbReference type="PROSITE" id="PS50110"/>
    </source>
</evidence>
<dbReference type="CDD" id="cd00156">
    <property type="entry name" value="REC"/>
    <property type="match status" value="1"/>
</dbReference>